<dbReference type="Pfam" id="PF01599">
    <property type="entry name" value="Ribosomal_S27"/>
    <property type="match status" value="1"/>
</dbReference>
<keyword evidence="3" id="KW-0689">Ribosomal protein</keyword>
<dbReference type="Proteomes" id="UP000000600">
    <property type="component" value="Unassembled WGS sequence"/>
</dbReference>
<dbReference type="eggNOG" id="KOG0004">
    <property type="taxonomic scope" value="Eukaryota"/>
</dbReference>
<dbReference type="Gene3D" id="6.20.50.180">
    <property type="match status" value="1"/>
</dbReference>
<dbReference type="EMBL" id="CT868041">
    <property type="protein sequence ID" value="CAK65731.1"/>
    <property type="molecule type" value="Genomic_DNA"/>
</dbReference>
<dbReference type="SUPFAM" id="SSF48452">
    <property type="entry name" value="TPR-like"/>
    <property type="match status" value="1"/>
</dbReference>
<proteinExistence type="inferred from homology"/>
<dbReference type="GO" id="GO:0006412">
    <property type="term" value="P:translation"/>
    <property type="evidence" value="ECO:0007669"/>
    <property type="project" value="InterPro"/>
</dbReference>
<dbReference type="HOGENOM" id="CLU_295019_0_0_1"/>
<dbReference type="SUPFAM" id="SSF57829">
    <property type="entry name" value="Zn-binding ribosomal proteins"/>
    <property type="match status" value="1"/>
</dbReference>
<evidence type="ECO:0000259" key="6">
    <source>
        <dbReference type="SMART" id="SM01402"/>
    </source>
</evidence>
<dbReference type="GO" id="GO:1990904">
    <property type="term" value="C:ribonucleoprotein complex"/>
    <property type="evidence" value="ECO:0007669"/>
    <property type="project" value="UniProtKB-KW"/>
</dbReference>
<feature type="domain" description="Small ribosomal subunit protein eS31" evidence="6">
    <location>
        <begin position="935"/>
        <end position="978"/>
    </location>
</feature>
<dbReference type="OrthoDB" id="299428at2759"/>
<dbReference type="GeneID" id="5018907"/>
<sequence length="1027" mass="120079">MDYQLLIRDYEKVKELIKAEKDSYSQLINFKCEQLSELSDTQPFLPDNTLNNQYFVNQYQVENLYVMDIESTKYQLLNFMRDDNQITKQVFENELTYPTFQPYLIQLQKLPKQDLQRKVSWLEVIYKLIQSPKQKKSMKFQTYNELIMWQTAFIQVAKEITNNQEYLLILRKPLKELFRLCLIQILSILDRNIYRYFEQLHSLINNDLMQIFQDSQLRITIIYSLAKIVFPKLDSNDKLPDEHIKILNILISHDKINKIPNFETWLQLFEFLLFLMLSEINLKKEHIFQKNLEDKIKKEHPDIPFIDQLWYYVAVNFTQQNIKLNQSLKKLISHNVYSLINIYCVRYNKYQLMNQILEDLLITPFEDDVLRMNMCIILFNTDDYNKLHQMIQSLLASEQIKDHEFRPVIISMCVMFTGIYLGKGEEALCFARMNYNDYDKGIITLDTLLAQIGYCFYNLGKAAKYVFEKEHFYIKALEYYQKSIEQNSDNQLVQYNYGKLLAITGDIKKAFYHVDQACRLCGAEINFKILRALLYQTQHENHTALQIISSLIIIKQSPLLYFIKASILTEMYLLNLFNEKELQYAQSISEELKQFVIKKFQKSKEVQSILQNLKKFLLGVSKKTYEFDQNDQFIFQLLPLKSMQNFDIDPLTYINYRNCIFNTIDILIKLQIFDLANQVLELVDDGNESNDNEKLFYQGLLEENKDKIDVACHYYEEVLRTDFYHVRAMSRLGLLYLKHYKESKIQRASELLIAASKFEKTYEIWQMERLGILNQLQNNNSEAQKFLNDALRLLKTSPIVSFQMIPDILFGLSIIKEIKNLFIEYKFLAIYFKLKSLIFKMIIKVGHLNGEVKLYDLADSTSAGHLMQLIQSELGCEVSLVNSGEAVAASAFLGTEGIYYVTVDAEGGKKKKKKKKNFAKPKKKKHRHRKVKLATLKLYTIDNKGVVQRSHKQCPQCPQGVYMAKHFDRHYCGTCHQTFRMDEATIKANLEAIKKQQAAKAAAAAAAAPAGGAAAGGAAGGKKGKKK</sequence>
<evidence type="ECO:0000256" key="3">
    <source>
        <dbReference type="ARBA" id="ARBA00022980"/>
    </source>
</evidence>
<dbReference type="OMA" id="NELIMWQ"/>
<evidence type="ECO:0000313" key="7">
    <source>
        <dbReference type="EMBL" id="CAK65731.1"/>
    </source>
</evidence>
<dbReference type="InterPro" id="IPR011332">
    <property type="entry name" value="Ribosomal_zn-bd"/>
</dbReference>
<comment type="function">
    <text evidence="1">Involved in endocytosis.</text>
</comment>
<dbReference type="InParanoid" id="A0C4L4"/>
<keyword evidence="8" id="KW-1185">Reference proteome</keyword>
<keyword evidence="4" id="KW-0687">Ribonucleoprotein</keyword>
<dbReference type="KEGG" id="ptm:GSPATT00006230001"/>
<dbReference type="InterPro" id="IPR051722">
    <property type="entry name" value="Endocytosis_PI4K-reg_protein"/>
</dbReference>
<dbReference type="GO" id="GO:0005840">
    <property type="term" value="C:ribosome"/>
    <property type="evidence" value="ECO:0007669"/>
    <property type="project" value="UniProtKB-KW"/>
</dbReference>
<dbReference type="STRING" id="5888.A0C4L4"/>
<name>A0C4L4_PARTE</name>
<evidence type="ECO:0000313" key="8">
    <source>
        <dbReference type="Proteomes" id="UP000000600"/>
    </source>
</evidence>
<dbReference type="AlphaFoldDB" id="A0C4L4"/>
<evidence type="ECO:0000256" key="5">
    <source>
        <dbReference type="ARBA" id="ARBA00038251"/>
    </source>
</evidence>
<evidence type="ECO:0000256" key="2">
    <source>
        <dbReference type="ARBA" id="ARBA00022833"/>
    </source>
</evidence>
<comment type="similarity">
    <text evidence="5">Belongs to the YPP1 family.</text>
</comment>
<dbReference type="PANTHER" id="PTHR23083:SF464">
    <property type="entry name" value="TETRATRICOPEPTIDE REPEAT DOMAIN 7, ISOFORM A"/>
    <property type="match status" value="1"/>
</dbReference>
<evidence type="ECO:0000256" key="4">
    <source>
        <dbReference type="ARBA" id="ARBA00023274"/>
    </source>
</evidence>
<dbReference type="Gene3D" id="1.25.40.10">
    <property type="entry name" value="Tetratricopeptide repeat domain"/>
    <property type="match status" value="2"/>
</dbReference>
<dbReference type="InterPro" id="IPR011990">
    <property type="entry name" value="TPR-like_helical_dom_sf"/>
</dbReference>
<accession>A0C4L4</accession>
<dbReference type="PANTHER" id="PTHR23083">
    <property type="entry name" value="TETRATRICOPEPTIDE REPEAT PROTEIN, TPR"/>
    <property type="match status" value="1"/>
</dbReference>
<keyword evidence="2" id="KW-0862">Zinc</keyword>
<organism evidence="7 8">
    <name type="scientific">Paramecium tetraurelia</name>
    <dbReference type="NCBI Taxonomy" id="5888"/>
    <lineage>
        <taxon>Eukaryota</taxon>
        <taxon>Sar</taxon>
        <taxon>Alveolata</taxon>
        <taxon>Ciliophora</taxon>
        <taxon>Intramacronucleata</taxon>
        <taxon>Oligohymenophorea</taxon>
        <taxon>Peniculida</taxon>
        <taxon>Parameciidae</taxon>
        <taxon>Paramecium</taxon>
    </lineage>
</organism>
<gene>
    <name evidence="7" type="ORF">GSPATT00006230001</name>
</gene>
<dbReference type="RefSeq" id="XP_001433128.1">
    <property type="nucleotide sequence ID" value="XM_001433091.2"/>
</dbReference>
<evidence type="ECO:0000256" key="1">
    <source>
        <dbReference type="ARBA" id="ARBA00002550"/>
    </source>
</evidence>
<reference evidence="7 8" key="1">
    <citation type="journal article" date="2006" name="Nature">
        <title>Global trends of whole-genome duplications revealed by the ciliate Paramecium tetraurelia.</title>
        <authorList>
            <consortium name="Genoscope"/>
            <person name="Aury J.-M."/>
            <person name="Jaillon O."/>
            <person name="Duret L."/>
            <person name="Noel B."/>
            <person name="Jubin C."/>
            <person name="Porcel B.M."/>
            <person name="Segurens B."/>
            <person name="Daubin V."/>
            <person name="Anthouard V."/>
            <person name="Aiach N."/>
            <person name="Arnaiz O."/>
            <person name="Billaut A."/>
            <person name="Beisson J."/>
            <person name="Blanc I."/>
            <person name="Bouhouche K."/>
            <person name="Camara F."/>
            <person name="Duharcourt S."/>
            <person name="Guigo R."/>
            <person name="Gogendeau D."/>
            <person name="Katinka M."/>
            <person name="Keller A.-M."/>
            <person name="Kissmehl R."/>
            <person name="Klotz C."/>
            <person name="Koll F."/>
            <person name="Le Moue A."/>
            <person name="Lepere C."/>
            <person name="Malinsky S."/>
            <person name="Nowacki M."/>
            <person name="Nowak J.K."/>
            <person name="Plattner H."/>
            <person name="Poulain J."/>
            <person name="Ruiz F."/>
            <person name="Serrano V."/>
            <person name="Zagulski M."/>
            <person name="Dessen P."/>
            <person name="Betermier M."/>
            <person name="Weissenbach J."/>
            <person name="Scarpelli C."/>
            <person name="Schachter V."/>
            <person name="Sperling L."/>
            <person name="Meyer E."/>
            <person name="Cohen J."/>
            <person name="Wincker P."/>
        </authorList>
    </citation>
    <scope>NUCLEOTIDE SEQUENCE [LARGE SCALE GENOMIC DNA]</scope>
    <source>
        <strain evidence="7 8">Stock d4-2</strain>
    </source>
</reference>
<dbReference type="GO" id="GO:0003735">
    <property type="term" value="F:structural constituent of ribosome"/>
    <property type="evidence" value="ECO:0007669"/>
    <property type="project" value="InterPro"/>
</dbReference>
<dbReference type="InterPro" id="IPR002906">
    <property type="entry name" value="Ribosomal_eS31"/>
</dbReference>
<protein>
    <recommendedName>
        <fullName evidence="6">Small ribosomal subunit protein eS31 domain-containing protein</fullName>
    </recommendedName>
</protein>
<dbReference type="SMART" id="SM01402">
    <property type="entry name" value="Ribosomal_S27"/>
    <property type="match status" value="1"/>
</dbReference>
<dbReference type="SUPFAM" id="SSF81901">
    <property type="entry name" value="HCP-like"/>
    <property type="match status" value="1"/>
</dbReference>